<feature type="transmembrane region" description="Helical" evidence="7">
    <location>
        <begin position="569"/>
        <end position="598"/>
    </location>
</feature>
<dbReference type="PRINTS" id="PR00173">
    <property type="entry name" value="EDTRNSPORT"/>
</dbReference>
<dbReference type="PANTHER" id="PTHR42865:SF7">
    <property type="entry name" value="PROTON_GLUTAMATE-ASPARTATE SYMPORTER"/>
    <property type="match status" value="1"/>
</dbReference>
<evidence type="ECO:0000256" key="2">
    <source>
        <dbReference type="ARBA" id="ARBA00022448"/>
    </source>
</evidence>
<evidence type="ECO:0000256" key="8">
    <source>
        <dbReference type="SAM" id="MobiDB-lite"/>
    </source>
</evidence>
<feature type="region of interest" description="Disordered" evidence="8">
    <location>
        <begin position="111"/>
        <end position="136"/>
    </location>
</feature>
<feature type="transmembrane region" description="Helical" evidence="7">
    <location>
        <begin position="455"/>
        <end position="482"/>
    </location>
</feature>
<feature type="transmembrane region" description="Helical" evidence="7">
    <location>
        <begin position="527"/>
        <end position="549"/>
    </location>
</feature>
<sequence>MNGIVLLDEEQQRALYSHRAGSSGSDGDRPLRQQSPPRPQYRRGVTSGEPRTDFTTRTEPRTDFTSREEPRTDFTTRAEPRTDFTTRAEPRTDFTTRAEPRTDFTTRAEPRTDFRQNGSPRTNFTTSTNPQGDTILTAGSAEPMYTTSYPMLRRHSGASSTDETDQDDAPINRYAGASSGLKTSIPLTLLGVFVGIVVGIVLGRLEVSPLAAKWLSLPGDLFLRALKCLAVPYIFCAVAVAIGDIVFVGKVSIVGLQTVKVFIIFWLSSSVLGIAMSLLFQPLFRLGRTFAPKPLNAMGLVCGNDQMIEVHANGSIACTASSMTASLAPNASFVFYDTHDEFIKTARVGFADMSLSEQLQDMITSIVSNNIMGSLARSELLGIITFSMLLGTFAGRGYFTKTRRINYLYLVLLQSRNALFLALEWIIWLTPVAVVSIIGGVFAANRDAFDEFGSIYIYVVAAVAAATTQLMLVMPAVVFLLTRTNPYNHMRQMVQSYIFSFACSSSLATTPITLTCVKKARVCSQSLANFVISLGVTSNVSAMGFYAPVAITFLAESSGKGDELTALRYVGVFVLSLLACSGTPPIPAAGVVTVSTIYQTLFGVSEMPPSFAYVVALDFFVDRICSVCNVNDDIMALKVIAENTDETVVQEQLGERF</sequence>
<keyword evidence="5 7" id="KW-1133">Transmembrane helix</keyword>
<evidence type="ECO:0000313" key="10">
    <source>
        <dbReference type="Proteomes" id="UP001209570"/>
    </source>
</evidence>
<organism evidence="9 10">
    <name type="scientific">Pythium insidiosum</name>
    <name type="common">Pythiosis disease agent</name>
    <dbReference type="NCBI Taxonomy" id="114742"/>
    <lineage>
        <taxon>Eukaryota</taxon>
        <taxon>Sar</taxon>
        <taxon>Stramenopiles</taxon>
        <taxon>Oomycota</taxon>
        <taxon>Peronosporomycetes</taxon>
        <taxon>Pythiales</taxon>
        <taxon>Pythiaceae</taxon>
        <taxon>Pythium</taxon>
    </lineage>
</organism>
<comment type="subcellular location">
    <subcellularLocation>
        <location evidence="1">Cell membrane</location>
        <topology evidence="1">Multi-pass membrane protein</topology>
    </subcellularLocation>
    <subcellularLocation>
        <location evidence="7">Membrane</location>
        <topology evidence="7">Multi-pass membrane protein</topology>
    </subcellularLocation>
</comment>
<keyword evidence="7" id="KW-0769">Symport</keyword>
<dbReference type="Pfam" id="PF00375">
    <property type="entry name" value="SDF"/>
    <property type="match status" value="1"/>
</dbReference>
<evidence type="ECO:0000256" key="5">
    <source>
        <dbReference type="ARBA" id="ARBA00022989"/>
    </source>
</evidence>
<comment type="caution">
    <text evidence="9">The sequence shown here is derived from an EMBL/GenBank/DDBJ whole genome shotgun (WGS) entry which is preliminary data.</text>
</comment>
<evidence type="ECO:0000256" key="1">
    <source>
        <dbReference type="ARBA" id="ARBA00004651"/>
    </source>
</evidence>
<feature type="transmembrane region" description="Helical" evidence="7">
    <location>
        <begin position="228"/>
        <end position="249"/>
    </location>
</feature>
<dbReference type="SUPFAM" id="SSF118215">
    <property type="entry name" value="Proton glutamate symport protein"/>
    <property type="match status" value="1"/>
</dbReference>
<dbReference type="PANTHER" id="PTHR42865">
    <property type="entry name" value="PROTON/GLUTAMATE-ASPARTATE SYMPORTER"/>
    <property type="match status" value="1"/>
</dbReference>
<evidence type="ECO:0000256" key="6">
    <source>
        <dbReference type="ARBA" id="ARBA00023136"/>
    </source>
</evidence>
<proteinExistence type="inferred from homology"/>
<keyword evidence="4 7" id="KW-0812">Transmembrane</keyword>
<dbReference type="InterPro" id="IPR036458">
    <property type="entry name" value="Na:dicarbo_symporter_sf"/>
</dbReference>
<comment type="similarity">
    <text evidence="7">Belongs to the dicarboxylate/amino acid:cation symporter (DAACS) (TC 2.A.23) family.</text>
</comment>
<evidence type="ECO:0000256" key="4">
    <source>
        <dbReference type="ARBA" id="ARBA00022692"/>
    </source>
</evidence>
<keyword evidence="3" id="KW-1003">Cell membrane</keyword>
<feature type="compositionally biased region" description="Basic and acidic residues" evidence="8">
    <location>
        <begin position="50"/>
        <end position="98"/>
    </location>
</feature>
<dbReference type="AlphaFoldDB" id="A0AAD5Q5K0"/>
<dbReference type="Gene3D" id="1.10.3860.10">
    <property type="entry name" value="Sodium:dicarboxylate symporter"/>
    <property type="match status" value="1"/>
</dbReference>
<dbReference type="GO" id="GO:0015293">
    <property type="term" value="F:symporter activity"/>
    <property type="evidence" value="ECO:0007669"/>
    <property type="project" value="UniProtKB-UniRule"/>
</dbReference>
<keyword evidence="2 7" id="KW-0813">Transport</keyword>
<feature type="transmembrane region" description="Helical" evidence="7">
    <location>
        <begin position="494"/>
        <end position="515"/>
    </location>
</feature>
<evidence type="ECO:0000256" key="7">
    <source>
        <dbReference type="RuleBase" id="RU361216"/>
    </source>
</evidence>
<dbReference type="GO" id="GO:0005886">
    <property type="term" value="C:plasma membrane"/>
    <property type="evidence" value="ECO:0007669"/>
    <property type="project" value="UniProtKB-SubCell"/>
</dbReference>
<feature type="transmembrane region" description="Helical" evidence="7">
    <location>
        <begin position="380"/>
        <end position="399"/>
    </location>
</feature>
<dbReference type="Proteomes" id="UP001209570">
    <property type="component" value="Unassembled WGS sequence"/>
</dbReference>
<reference evidence="9" key="1">
    <citation type="submission" date="2021-12" db="EMBL/GenBank/DDBJ databases">
        <title>Prjna785345.</title>
        <authorList>
            <person name="Rujirawat T."/>
            <person name="Krajaejun T."/>
        </authorList>
    </citation>
    <scope>NUCLEOTIDE SEQUENCE</scope>
    <source>
        <strain evidence="9">Pi057C3</strain>
    </source>
</reference>
<keyword evidence="10" id="KW-1185">Reference proteome</keyword>
<feature type="region of interest" description="Disordered" evidence="8">
    <location>
        <begin position="1"/>
        <end position="98"/>
    </location>
</feature>
<feature type="compositionally biased region" description="Polar residues" evidence="8">
    <location>
        <begin position="115"/>
        <end position="134"/>
    </location>
</feature>
<evidence type="ECO:0000313" key="9">
    <source>
        <dbReference type="EMBL" id="KAJ0394955.1"/>
    </source>
</evidence>
<name>A0AAD5Q5K0_PYTIN</name>
<feature type="transmembrane region" description="Helical" evidence="7">
    <location>
        <begin position="187"/>
        <end position="207"/>
    </location>
</feature>
<accession>A0AAD5Q5K0</accession>
<protein>
    <recommendedName>
        <fullName evidence="7">Amino acid transporter</fullName>
    </recommendedName>
</protein>
<feature type="transmembrane region" description="Helical" evidence="7">
    <location>
        <begin position="261"/>
        <end position="280"/>
    </location>
</feature>
<dbReference type="EMBL" id="JAKCXM010000372">
    <property type="protein sequence ID" value="KAJ0394955.1"/>
    <property type="molecule type" value="Genomic_DNA"/>
</dbReference>
<keyword evidence="6 7" id="KW-0472">Membrane</keyword>
<gene>
    <name evidence="9" type="ORF">P43SY_000853</name>
</gene>
<feature type="transmembrane region" description="Helical" evidence="7">
    <location>
        <begin position="419"/>
        <end position="443"/>
    </location>
</feature>
<dbReference type="InterPro" id="IPR001991">
    <property type="entry name" value="Na-dicarboxylate_symporter"/>
</dbReference>
<evidence type="ECO:0000256" key="3">
    <source>
        <dbReference type="ARBA" id="ARBA00022475"/>
    </source>
</evidence>